<dbReference type="eggNOG" id="COG4758">
    <property type="taxonomic scope" value="Bacteria"/>
</dbReference>
<gene>
    <name evidence="3" type="ordered locus">MSMEG_5843</name>
</gene>
<dbReference type="Pfam" id="PF08044">
    <property type="entry name" value="DUF1707"/>
    <property type="match status" value="1"/>
</dbReference>
<dbReference type="Proteomes" id="UP000000757">
    <property type="component" value="Chromosome"/>
</dbReference>
<evidence type="ECO:0000313" key="4">
    <source>
        <dbReference type="Proteomes" id="UP000000757"/>
    </source>
</evidence>
<protein>
    <recommendedName>
        <fullName evidence="2">DUF1707 domain-containing protein</fullName>
    </recommendedName>
</protein>
<dbReference type="OrthoDB" id="4772576at2"/>
<dbReference type="EMBL" id="CP000480">
    <property type="protein sequence ID" value="ABK70519.1"/>
    <property type="molecule type" value="Genomic_DNA"/>
</dbReference>
<accession>A0R4I3</accession>
<dbReference type="PaxDb" id="246196-MSMEI_5686"/>
<dbReference type="STRING" id="246196.MSMEG_5843"/>
<dbReference type="AlphaFoldDB" id="A0R4I3"/>
<reference evidence="3 4" key="1">
    <citation type="submission" date="2006-10" db="EMBL/GenBank/DDBJ databases">
        <authorList>
            <person name="Fleischmann R.D."/>
            <person name="Dodson R.J."/>
            <person name="Haft D.H."/>
            <person name="Merkel J.S."/>
            <person name="Nelson W.C."/>
            <person name="Fraser C.M."/>
        </authorList>
    </citation>
    <scope>NUCLEOTIDE SEQUENCE [LARGE SCALE GENOMIC DNA]</scope>
    <source>
        <strain evidence="4">ATCC 700084 / mc(2)155</strain>
    </source>
</reference>
<proteinExistence type="predicted"/>
<feature type="region of interest" description="Disordered" evidence="1">
    <location>
        <begin position="1"/>
        <end position="27"/>
    </location>
</feature>
<dbReference type="PANTHER" id="PTHR40763:SF5">
    <property type="entry name" value="MEMBRANE PROTEIN"/>
    <property type="match status" value="1"/>
</dbReference>
<evidence type="ECO:0000256" key="1">
    <source>
        <dbReference type="SAM" id="MobiDB-lite"/>
    </source>
</evidence>
<dbReference type="InterPro" id="IPR012551">
    <property type="entry name" value="DUF1707_SHOCT-like"/>
</dbReference>
<sequence>MADGRGNAGAPLSHLPLGNMDPVSGDNLRVSDAERTQVRHALERAVGAGMLTLDEFTERVDIALAARTRGELNAVLADLPDPTAPMAPTVQRRPEELRSWMSTIERRGQWTVAPTLRLVTRMCNTTLDFTSAVLPGRVVHIEIDDYCSTTTLIVPGNATADLNGVHPVAGNATLKVRSSPPSEHLHLVVRGRVRMGTVTVRHSYTRWLRRLSGSR</sequence>
<name>A0R4I3_MYCS2</name>
<keyword evidence="4" id="KW-1185">Reference proteome</keyword>
<organism evidence="3 4">
    <name type="scientific">Mycolicibacterium smegmatis (strain ATCC 700084 / mc(2)155)</name>
    <name type="common">Mycobacterium smegmatis</name>
    <dbReference type="NCBI Taxonomy" id="246196"/>
    <lineage>
        <taxon>Bacteria</taxon>
        <taxon>Bacillati</taxon>
        <taxon>Actinomycetota</taxon>
        <taxon>Actinomycetes</taxon>
        <taxon>Mycobacteriales</taxon>
        <taxon>Mycobacteriaceae</taxon>
        <taxon>Mycolicibacterium</taxon>
    </lineage>
</organism>
<evidence type="ECO:0000259" key="2">
    <source>
        <dbReference type="Pfam" id="PF08044"/>
    </source>
</evidence>
<dbReference type="PANTHER" id="PTHR40763">
    <property type="entry name" value="MEMBRANE PROTEIN-RELATED"/>
    <property type="match status" value="1"/>
</dbReference>
<feature type="domain" description="DUF1707" evidence="2">
    <location>
        <begin position="28"/>
        <end position="80"/>
    </location>
</feature>
<evidence type="ECO:0000313" key="3">
    <source>
        <dbReference type="EMBL" id="ABK70519.1"/>
    </source>
</evidence>
<dbReference type="KEGG" id="msm:MSMEG_5843"/>